<comment type="catalytic activity">
    <reaction evidence="1 11">
        <text>Endonucleolytic cleavage to 5'-phosphomonoester.</text>
        <dbReference type="EC" id="3.1.26.4"/>
    </reaction>
</comment>
<dbReference type="InterPro" id="IPR050092">
    <property type="entry name" value="RNase_H"/>
</dbReference>
<evidence type="ECO:0000256" key="3">
    <source>
        <dbReference type="ARBA" id="ARBA00005300"/>
    </source>
</evidence>
<evidence type="ECO:0000256" key="10">
    <source>
        <dbReference type="ARBA" id="ARBA00022842"/>
    </source>
</evidence>
<name>A0A1B2ED07_9HYPH</name>
<dbReference type="SUPFAM" id="SSF53098">
    <property type="entry name" value="Ribonuclease H-like"/>
    <property type="match status" value="1"/>
</dbReference>
<evidence type="ECO:0000256" key="1">
    <source>
        <dbReference type="ARBA" id="ARBA00000077"/>
    </source>
</evidence>
<accession>A0A1B2ED07</accession>
<keyword evidence="8 11" id="KW-0255">Endonuclease</keyword>
<dbReference type="EC" id="3.1.26.4" evidence="5 11"/>
<evidence type="ECO:0000256" key="9">
    <source>
        <dbReference type="ARBA" id="ARBA00022801"/>
    </source>
</evidence>
<keyword evidence="6 11" id="KW-0540">Nuclease</keyword>
<dbReference type="RefSeq" id="WP_099508840.1">
    <property type="nucleotide sequence ID" value="NZ_CP016616.1"/>
</dbReference>
<evidence type="ECO:0000256" key="4">
    <source>
        <dbReference type="ARBA" id="ARBA00011245"/>
    </source>
</evidence>
<dbReference type="FunFam" id="3.30.420.10:FF:000089">
    <property type="entry name" value="Ribonuclease H"/>
    <property type="match status" value="1"/>
</dbReference>
<evidence type="ECO:0000256" key="2">
    <source>
        <dbReference type="ARBA" id="ARBA00004065"/>
    </source>
</evidence>
<dbReference type="GO" id="GO:0003676">
    <property type="term" value="F:nucleic acid binding"/>
    <property type="evidence" value="ECO:0007669"/>
    <property type="project" value="InterPro"/>
</dbReference>
<dbReference type="CDD" id="cd09278">
    <property type="entry name" value="RNase_HI_prokaryote_like"/>
    <property type="match status" value="1"/>
</dbReference>
<organism evidence="13">
    <name type="scientific">Microvirga ossetica</name>
    <dbReference type="NCBI Taxonomy" id="1882682"/>
    <lineage>
        <taxon>Bacteria</taxon>
        <taxon>Pseudomonadati</taxon>
        <taxon>Pseudomonadota</taxon>
        <taxon>Alphaproteobacteria</taxon>
        <taxon>Hyphomicrobiales</taxon>
        <taxon>Methylobacteriaceae</taxon>
        <taxon>Microvirga</taxon>
    </lineage>
</organism>
<dbReference type="GO" id="GO:0005737">
    <property type="term" value="C:cytoplasm"/>
    <property type="evidence" value="ECO:0007669"/>
    <property type="project" value="UniProtKB-SubCell"/>
</dbReference>
<sequence length="155" mass="17466">MSGSERVMIYTDGACSGNPGPGGWGAILFFKGKEKEVSGGEAHTTNNRMEIRAAIEGLNALKRSCAVDLFTDSQYVRQGITQWMHNWKRRGWRTADNKPVKNEDLWRELDEAASRHDVAWHWVKGHADDPTNIRVDELAVAAMRPFKKQGRRASV</sequence>
<dbReference type="KEGG" id="moc:BB934_06075"/>
<dbReference type="PROSITE" id="PS50879">
    <property type="entry name" value="RNASE_H_1"/>
    <property type="match status" value="1"/>
</dbReference>
<feature type="binding site" evidence="11">
    <location>
        <position position="12"/>
    </location>
    <ligand>
        <name>Mg(2+)</name>
        <dbReference type="ChEBI" id="CHEBI:18420"/>
        <label>1</label>
    </ligand>
</feature>
<dbReference type="EMBL" id="CP016616">
    <property type="protein sequence ID" value="ANY77855.1"/>
    <property type="molecule type" value="Genomic_DNA"/>
</dbReference>
<comment type="subunit">
    <text evidence="4 11">Monomer.</text>
</comment>
<protein>
    <recommendedName>
        <fullName evidence="5 11">Ribonuclease H</fullName>
        <shortName evidence="11">RNase H</shortName>
        <ecNumber evidence="5 11">3.1.26.4</ecNumber>
    </recommendedName>
</protein>
<proteinExistence type="inferred from homology"/>
<comment type="subcellular location">
    <subcellularLocation>
        <location evidence="11">Cytoplasm</location>
    </subcellularLocation>
</comment>
<gene>
    <name evidence="11" type="primary">rnhA</name>
    <name evidence="13" type="ORF">BB934_06075</name>
</gene>
<dbReference type="OrthoDB" id="7845843at2"/>
<dbReference type="InterPro" id="IPR012337">
    <property type="entry name" value="RNaseH-like_sf"/>
</dbReference>
<feature type="binding site" evidence="11">
    <location>
        <position position="12"/>
    </location>
    <ligand>
        <name>Mg(2+)</name>
        <dbReference type="ChEBI" id="CHEBI:18420"/>
        <label>2</label>
    </ligand>
</feature>
<comment type="function">
    <text evidence="2 11">Endonuclease that specifically degrades the RNA of RNA-DNA hybrids.</text>
</comment>
<keyword evidence="11" id="KW-0963">Cytoplasm</keyword>
<evidence type="ECO:0000313" key="13">
    <source>
        <dbReference type="EMBL" id="ANY77855.1"/>
    </source>
</evidence>
<keyword evidence="10 11" id="KW-0460">Magnesium</keyword>
<dbReference type="Pfam" id="PF00075">
    <property type="entry name" value="RNase_H"/>
    <property type="match status" value="1"/>
</dbReference>
<evidence type="ECO:0000256" key="5">
    <source>
        <dbReference type="ARBA" id="ARBA00012180"/>
    </source>
</evidence>
<reference evidence="13" key="1">
    <citation type="submission" date="2016-07" db="EMBL/GenBank/DDBJ databases">
        <title>Microvirga ossetica sp. nov. a new species of rhizobia isolated from root nodules of the legume species Vicia alpestris Steven originated from North Ossetia region in the Caucasus.</title>
        <authorList>
            <person name="Safronova V.I."/>
            <person name="Kuznetsova I.G."/>
            <person name="Sazanova A.L."/>
            <person name="Belimov A."/>
            <person name="Andronov E."/>
            <person name="Osledkin Y.S."/>
            <person name="Onishchuk O.P."/>
            <person name="Kurchak O.N."/>
            <person name="Shaposhnikov A.I."/>
            <person name="Willems A."/>
            <person name="Tikhonovich I.A."/>
        </authorList>
    </citation>
    <scope>NUCLEOTIDE SEQUENCE [LARGE SCALE GENOMIC DNA]</scope>
    <source>
        <strain evidence="13">V5/3M</strain>
    </source>
</reference>
<dbReference type="Gene3D" id="3.30.420.10">
    <property type="entry name" value="Ribonuclease H-like superfamily/Ribonuclease H"/>
    <property type="match status" value="1"/>
</dbReference>
<evidence type="ECO:0000256" key="8">
    <source>
        <dbReference type="ARBA" id="ARBA00022759"/>
    </source>
</evidence>
<dbReference type="PANTHER" id="PTHR10642:SF26">
    <property type="entry name" value="RIBONUCLEASE H1"/>
    <property type="match status" value="1"/>
</dbReference>
<dbReference type="GO" id="GO:0004523">
    <property type="term" value="F:RNA-DNA hybrid ribonuclease activity"/>
    <property type="evidence" value="ECO:0007669"/>
    <property type="project" value="UniProtKB-UniRule"/>
</dbReference>
<evidence type="ECO:0000256" key="6">
    <source>
        <dbReference type="ARBA" id="ARBA00022722"/>
    </source>
</evidence>
<evidence type="ECO:0000256" key="11">
    <source>
        <dbReference type="HAMAP-Rule" id="MF_00042"/>
    </source>
</evidence>
<dbReference type="NCBIfam" id="NF001236">
    <property type="entry name" value="PRK00203.1"/>
    <property type="match status" value="1"/>
</dbReference>
<keyword evidence="9 11" id="KW-0378">Hydrolase</keyword>
<keyword evidence="7 11" id="KW-0479">Metal-binding</keyword>
<evidence type="ECO:0000259" key="12">
    <source>
        <dbReference type="PROSITE" id="PS50879"/>
    </source>
</evidence>
<evidence type="ECO:0000256" key="7">
    <source>
        <dbReference type="ARBA" id="ARBA00022723"/>
    </source>
</evidence>
<dbReference type="InterPro" id="IPR022892">
    <property type="entry name" value="RNaseHI"/>
</dbReference>
<feature type="domain" description="RNase H type-1" evidence="12">
    <location>
        <begin position="3"/>
        <end position="144"/>
    </location>
</feature>
<comment type="similarity">
    <text evidence="3 11">Belongs to the RNase H family.</text>
</comment>
<feature type="binding site" evidence="11">
    <location>
        <position position="50"/>
    </location>
    <ligand>
        <name>Mg(2+)</name>
        <dbReference type="ChEBI" id="CHEBI:18420"/>
        <label>1</label>
    </ligand>
</feature>
<dbReference type="GO" id="GO:0000287">
    <property type="term" value="F:magnesium ion binding"/>
    <property type="evidence" value="ECO:0007669"/>
    <property type="project" value="UniProtKB-UniRule"/>
</dbReference>
<dbReference type="GO" id="GO:0043137">
    <property type="term" value="P:DNA replication, removal of RNA primer"/>
    <property type="evidence" value="ECO:0007669"/>
    <property type="project" value="TreeGrafter"/>
</dbReference>
<dbReference type="InterPro" id="IPR036397">
    <property type="entry name" value="RNaseH_sf"/>
</dbReference>
<dbReference type="PANTHER" id="PTHR10642">
    <property type="entry name" value="RIBONUCLEASE H1"/>
    <property type="match status" value="1"/>
</dbReference>
<comment type="cofactor">
    <cofactor evidence="11">
        <name>Mg(2+)</name>
        <dbReference type="ChEBI" id="CHEBI:18420"/>
    </cofactor>
    <text evidence="11">Binds 1 Mg(2+) ion per subunit. May bind a second metal ion at a regulatory site, or after substrate binding.</text>
</comment>
<dbReference type="AlphaFoldDB" id="A0A1B2ED07"/>
<dbReference type="HAMAP" id="MF_00042">
    <property type="entry name" value="RNase_H"/>
    <property type="match status" value="1"/>
</dbReference>
<dbReference type="InterPro" id="IPR002156">
    <property type="entry name" value="RNaseH_domain"/>
</dbReference>
<feature type="binding site" evidence="11">
    <location>
        <position position="72"/>
    </location>
    <ligand>
        <name>Mg(2+)</name>
        <dbReference type="ChEBI" id="CHEBI:18420"/>
        <label>1</label>
    </ligand>
</feature>
<feature type="binding site" evidence="11">
    <location>
        <position position="136"/>
    </location>
    <ligand>
        <name>Mg(2+)</name>
        <dbReference type="ChEBI" id="CHEBI:18420"/>
        <label>2</label>
    </ligand>
</feature>